<dbReference type="Proteomes" id="UP000484988">
    <property type="component" value="Unassembled WGS sequence"/>
</dbReference>
<sequence>MTILSTGGLSLAGLHSTTEVRADAHSTAWVSGDTLTVDAGYGRLTVRRWTG</sequence>
<comment type="caution">
    <text evidence="1">The sequence shown here is derived from an EMBL/GenBank/DDBJ whole genome shotgun (WGS) entry which is preliminary data.</text>
</comment>
<dbReference type="AlphaFoldDB" id="A0A6A0AUP1"/>
<evidence type="ECO:0000313" key="2">
    <source>
        <dbReference type="Proteomes" id="UP000484988"/>
    </source>
</evidence>
<organism evidence="1 2">
    <name type="scientific">Streptomyces pacificus</name>
    <dbReference type="NCBI Taxonomy" id="2705029"/>
    <lineage>
        <taxon>Bacteria</taxon>
        <taxon>Bacillati</taxon>
        <taxon>Actinomycetota</taxon>
        <taxon>Actinomycetes</taxon>
        <taxon>Kitasatosporales</taxon>
        <taxon>Streptomycetaceae</taxon>
        <taxon>Streptomyces</taxon>
    </lineage>
</organism>
<name>A0A6A0AUP1_9ACTN</name>
<dbReference type="EMBL" id="BLLG01000006">
    <property type="protein sequence ID" value="GFH36642.1"/>
    <property type="molecule type" value="Genomic_DNA"/>
</dbReference>
<proteinExistence type="predicted"/>
<reference evidence="1 2" key="1">
    <citation type="submission" date="2020-02" db="EMBL/GenBank/DDBJ databases">
        <title>Whole Genome Shotgun Sequence of Streptomyces sp. strain CWH03.</title>
        <authorList>
            <person name="Dohra H."/>
            <person name="Kodani S."/>
            <person name="Yamamura H."/>
        </authorList>
    </citation>
    <scope>NUCLEOTIDE SEQUENCE [LARGE SCALE GENOMIC DNA]</scope>
    <source>
        <strain evidence="1 2">CWH03</strain>
    </source>
</reference>
<dbReference type="RefSeq" id="WP_173264476.1">
    <property type="nucleotide sequence ID" value="NZ_BLLG01000006.1"/>
</dbReference>
<evidence type="ECO:0000313" key="1">
    <source>
        <dbReference type="EMBL" id="GFH36642.1"/>
    </source>
</evidence>
<gene>
    <name evidence="1" type="ORF">SCWH03_28730</name>
</gene>
<keyword evidence="2" id="KW-1185">Reference proteome</keyword>
<accession>A0A6A0AUP1</accession>
<protein>
    <submittedName>
        <fullName evidence="1">Uncharacterized protein</fullName>
    </submittedName>
</protein>